<dbReference type="Proteomes" id="UP000286990">
    <property type="component" value="Unassembled WGS sequence"/>
</dbReference>
<keyword evidence="2" id="KW-0808">Transferase</keyword>
<dbReference type="RefSeq" id="WP_125223131.1">
    <property type="nucleotide sequence ID" value="NZ_QUSX01000002.1"/>
</dbReference>
<keyword evidence="3" id="KW-1185">Reference proteome</keyword>
<proteinExistence type="predicted"/>
<dbReference type="SUPFAM" id="SSF53335">
    <property type="entry name" value="S-adenosyl-L-methionine-dependent methyltransferases"/>
    <property type="match status" value="1"/>
</dbReference>
<dbReference type="InterPro" id="IPR029063">
    <property type="entry name" value="SAM-dependent_MTases_sf"/>
</dbReference>
<name>A0A3R8RYS6_9FLAO</name>
<evidence type="ECO:0000259" key="1">
    <source>
        <dbReference type="Pfam" id="PF13649"/>
    </source>
</evidence>
<dbReference type="InterPro" id="IPR041698">
    <property type="entry name" value="Methyltransf_25"/>
</dbReference>
<reference evidence="3" key="1">
    <citation type="submission" date="2018-08" db="EMBL/GenBank/DDBJ databases">
        <authorList>
            <person name="Khan S.A."/>
            <person name="J S.E."/>
        </authorList>
    </citation>
    <scope>NUCLEOTIDE SEQUENCE [LARGE SCALE GENOMIC DNA]</scope>
    <source>
        <strain evidence="3">PoM-212</strain>
    </source>
</reference>
<dbReference type="Pfam" id="PF13649">
    <property type="entry name" value="Methyltransf_25"/>
    <property type="match status" value="1"/>
</dbReference>
<dbReference type="OrthoDB" id="9800454at2"/>
<reference evidence="3" key="2">
    <citation type="submission" date="2018-12" db="EMBL/GenBank/DDBJ databases">
        <title>Maribacter lutimaris sp. nov., isolated from marine sediment.</title>
        <authorList>
            <person name="Kim K.K."/>
        </authorList>
    </citation>
    <scope>NUCLEOTIDE SEQUENCE [LARGE SCALE GENOMIC DNA]</scope>
    <source>
        <strain evidence="3">PoM-212</strain>
    </source>
</reference>
<evidence type="ECO:0000313" key="3">
    <source>
        <dbReference type="Proteomes" id="UP000286990"/>
    </source>
</evidence>
<keyword evidence="2" id="KW-0489">Methyltransferase</keyword>
<accession>A0A3R8RYS6</accession>
<dbReference type="AlphaFoldDB" id="A0A3R8RYS6"/>
<dbReference type="Gene3D" id="3.40.50.150">
    <property type="entry name" value="Vaccinia Virus protein VP39"/>
    <property type="match status" value="1"/>
</dbReference>
<sequence>MMDISVRSSQMELLDNFQGSPMELEVLLEDINRVNRLLGGVHITSNAVFKLIQENKKESYTILDIGCSDGDILRKLALRARRANITIQFIGLDLNGEALEIARKKSSSFPEIMYLEKDVFLLEALEVDIVITTLTLHHFSSAKIPLFLERFVKMARIGVIINDLHRSLWAYYLFKLFSVIFIHSSTAKHDGLISILKGFKKKELLTFSDQVPGVDHQISWKWAFRYRWILRKREENI</sequence>
<feature type="domain" description="Methyltransferase" evidence="1">
    <location>
        <begin position="62"/>
        <end position="155"/>
    </location>
</feature>
<dbReference type="GO" id="GO:0008168">
    <property type="term" value="F:methyltransferase activity"/>
    <property type="evidence" value="ECO:0007669"/>
    <property type="project" value="UniProtKB-KW"/>
</dbReference>
<gene>
    <name evidence="2" type="ORF">DZC72_11930</name>
</gene>
<dbReference type="GO" id="GO:0032259">
    <property type="term" value="P:methylation"/>
    <property type="evidence" value="ECO:0007669"/>
    <property type="project" value="UniProtKB-KW"/>
</dbReference>
<dbReference type="CDD" id="cd02440">
    <property type="entry name" value="AdoMet_MTases"/>
    <property type="match status" value="1"/>
</dbReference>
<organism evidence="2 3">
    <name type="scientific">Maribacter algicola</name>
    <dbReference type="NCBI Taxonomy" id="2498892"/>
    <lineage>
        <taxon>Bacteria</taxon>
        <taxon>Pseudomonadati</taxon>
        <taxon>Bacteroidota</taxon>
        <taxon>Flavobacteriia</taxon>
        <taxon>Flavobacteriales</taxon>
        <taxon>Flavobacteriaceae</taxon>
        <taxon>Maribacter</taxon>
    </lineage>
</organism>
<comment type="caution">
    <text evidence="2">The sequence shown here is derived from an EMBL/GenBank/DDBJ whole genome shotgun (WGS) entry which is preliminary data.</text>
</comment>
<evidence type="ECO:0000313" key="2">
    <source>
        <dbReference type="EMBL" id="RRQ48411.1"/>
    </source>
</evidence>
<dbReference type="EMBL" id="QUSX01000002">
    <property type="protein sequence ID" value="RRQ48411.1"/>
    <property type="molecule type" value="Genomic_DNA"/>
</dbReference>
<protein>
    <submittedName>
        <fullName evidence="2">Methyltransferase domain-containing protein</fullName>
    </submittedName>
</protein>